<protein>
    <submittedName>
        <fullName evidence="2">Uncharacterized protein</fullName>
    </submittedName>
</protein>
<sequence length="56" mass="5803">MNGLGVSALLIAMLRPAPAPSGPPGGALLRLGLMLAVQLMFFLVPTLVVAFPQAFR</sequence>
<feature type="transmembrane region" description="Helical" evidence="1">
    <location>
        <begin position="31"/>
        <end position="51"/>
    </location>
</feature>
<name>A0A9X0R2Y0_9PROT</name>
<dbReference type="RefSeq" id="WP_186772207.1">
    <property type="nucleotide sequence ID" value="NZ_JACOMF010000028.1"/>
</dbReference>
<keyword evidence="1" id="KW-1133">Transmembrane helix</keyword>
<gene>
    <name evidence="2" type="ORF">H7965_19240</name>
</gene>
<accession>A0A9X0R2Y0</accession>
<organism evidence="2 3">
    <name type="scientific">Siccirubricoccus deserti</name>
    <dbReference type="NCBI Taxonomy" id="2013562"/>
    <lineage>
        <taxon>Bacteria</taxon>
        <taxon>Pseudomonadati</taxon>
        <taxon>Pseudomonadota</taxon>
        <taxon>Alphaproteobacteria</taxon>
        <taxon>Acetobacterales</taxon>
        <taxon>Roseomonadaceae</taxon>
        <taxon>Siccirubricoccus</taxon>
    </lineage>
</organism>
<dbReference type="AlphaFoldDB" id="A0A9X0R2Y0"/>
<dbReference type="EMBL" id="JACOMF010000028">
    <property type="protein sequence ID" value="MBC4017448.1"/>
    <property type="molecule type" value="Genomic_DNA"/>
</dbReference>
<reference evidence="2" key="1">
    <citation type="submission" date="2020-08" db="EMBL/GenBank/DDBJ databases">
        <authorList>
            <person name="Hu Y."/>
            <person name="Nguyen S.V."/>
            <person name="Li F."/>
            <person name="Fanning S."/>
        </authorList>
    </citation>
    <scope>NUCLEOTIDE SEQUENCE</scope>
    <source>
        <strain evidence="2">SYSU D8009</strain>
    </source>
</reference>
<comment type="caution">
    <text evidence="2">The sequence shown here is derived from an EMBL/GenBank/DDBJ whole genome shotgun (WGS) entry which is preliminary data.</text>
</comment>
<evidence type="ECO:0000313" key="3">
    <source>
        <dbReference type="Proteomes" id="UP000600101"/>
    </source>
</evidence>
<dbReference type="Proteomes" id="UP000600101">
    <property type="component" value="Unassembled WGS sequence"/>
</dbReference>
<keyword evidence="1" id="KW-0472">Membrane</keyword>
<proteinExistence type="predicted"/>
<evidence type="ECO:0000313" key="2">
    <source>
        <dbReference type="EMBL" id="MBC4017448.1"/>
    </source>
</evidence>
<evidence type="ECO:0000256" key="1">
    <source>
        <dbReference type="SAM" id="Phobius"/>
    </source>
</evidence>
<keyword evidence="3" id="KW-1185">Reference proteome</keyword>
<keyword evidence="1" id="KW-0812">Transmembrane</keyword>